<dbReference type="Gene3D" id="3.20.20.10">
    <property type="entry name" value="Alanine racemase"/>
    <property type="match status" value="1"/>
</dbReference>
<dbReference type="PANTHER" id="PTHR11482">
    <property type="entry name" value="ARGININE/DIAMINOPIMELATE/ORNITHINE DECARBOXYLASE"/>
    <property type="match status" value="1"/>
</dbReference>
<dbReference type="CDD" id="cd00622">
    <property type="entry name" value="PLPDE_III_ODC"/>
    <property type="match status" value="1"/>
</dbReference>
<dbReference type="PROSITE" id="PS00878">
    <property type="entry name" value="ODR_DC_2_1"/>
    <property type="match status" value="1"/>
</dbReference>
<gene>
    <name evidence="5" type="ORF">V6N11_079575</name>
</gene>
<name>A0ABR2RWG8_9ROSI</name>
<dbReference type="EMBL" id="JBBPBN010000020">
    <property type="protein sequence ID" value="KAK9017089.1"/>
    <property type="molecule type" value="Genomic_DNA"/>
</dbReference>
<dbReference type="PRINTS" id="PR01179">
    <property type="entry name" value="ODADCRBXLASE"/>
</dbReference>
<evidence type="ECO:0000313" key="6">
    <source>
        <dbReference type="Proteomes" id="UP001396334"/>
    </source>
</evidence>
<proteinExistence type="predicted"/>
<comment type="cofactor">
    <cofactor evidence="1">
        <name>pyridoxal 5'-phosphate</name>
        <dbReference type="ChEBI" id="CHEBI:597326"/>
    </cofactor>
</comment>
<evidence type="ECO:0000313" key="5">
    <source>
        <dbReference type="EMBL" id="KAK9017089.1"/>
    </source>
</evidence>
<dbReference type="InterPro" id="IPR029066">
    <property type="entry name" value="PLP-binding_barrel"/>
</dbReference>
<dbReference type="Proteomes" id="UP001396334">
    <property type="component" value="Unassembled WGS sequence"/>
</dbReference>
<keyword evidence="6" id="KW-1185">Reference proteome</keyword>
<evidence type="ECO:0000256" key="1">
    <source>
        <dbReference type="ARBA" id="ARBA00001933"/>
    </source>
</evidence>
<keyword evidence="3" id="KW-0456">Lyase</keyword>
<dbReference type="Pfam" id="PF02784">
    <property type="entry name" value="Orn_Arg_deC_N"/>
    <property type="match status" value="1"/>
</dbReference>
<evidence type="ECO:0000259" key="4">
    <source>
        <dbReference type="Pfam" id="PF02784"/>
    </source>
</evidence>
<dbReference type="SUPFAM" id="SSF51419">
    <property type="entry name" value="PLP-binding barrel"/>
    <property type="match status" value="1"/>
</dbReference>
<protein>
    <recommendedName>
        <fullName evidence="4">Orn/DAP/Arg decarboxylase 2 N-terminal domain-containing protein</fullName>
    </recommendedName>
</protein>
<organism evidence="5 6">
    <name type="scientific">Hibiscus sabdariffa</name>
    <name type="common">roselle</name>
    <dbReference type="NCBI Taxonomy" id="183260"/>
    <lineage>
        <taxon>Eukaryota</taxon>
        <taxon>Viridiplantae</taxon>
        <taxon>Streptophyta</taxon>
        <taxon>Embryophyta</taxon>
        <taxon>Tracheophyta</taxon>
        <taxon>Spermatophyta</taxon>
        <taxon>Magnoliopsida</taxon>
        <taxon>eudicotyledons</taxon>
        <taxon>Gunneridae</taxon>
        <taxon>Pentapetalae</taxon>
        <taxon>rosids</taxon>
        <taxon>malvids</taxon>
        <taxon>Malvales</taxon>
        <taxon>Malvaceae</taxon>
        <taxon>Malvoideae</taxon>
        <taxon>Hibiscus</taxon>
    </lineage>
</organism>
<dbReference type="PRINTS" id="PR01182">
    <property type="entry name" value="ORNDCRBXLASE"/>
</dbReference>
<evidence type="ECO:0000256" key="2">
    <source>
        <dbReference type="ARBA" id="ARBA00022898"/>
    </source>
</evidence>
<dbReference type="PROSITE" id="PS00879">
    <property type="entry name" value="ODR_DC_2_2"/>
    <property type="match status" value="1"/>
</dbReference>
<dbReference type="InterPro" id="IPR022653">
    <property type="entry name" value="De-COase2_pyr-phos_BS"/>
</dbReference>
<comment type="caution">
    <text evidence="5">The sequence shown here is derived from an EMBL/GenBank/DDBJ whole genome shotgun (WGS) entry which is preliminary data.</text>
</comment>
<feature type="domain" description="Orn/DAP/Arg decarboxylase 2 N-terminal" evidence="4">
    <location>
        <begin position="48"/>
        <end position="283"/>
    </location>
</feature>
<sequence length="335" mass="36831">MEATEAKFMGNGVEKPVSRDDLIHFIRSVVSSNEKQQETDPFYVLDMGAIRSLVNTWFHNLPMVQPFYAVKCNPNPAFLKEMAALGTGFDCASLAEMETILSLGVSPDRIVFANTCKPESHIKYAAKVGVNLTTFDSKCELEKIKRCHPKCALLIRIKVPETSDATFKFGSKFGALPDEIVPLLRAAQAAKLQVNGVSFHIGSRASNFHAFEDAIQVAKTTFNTAARLGLPKMHVLNIGGGFTSGPKFTEASSAVKVALQKYFPNEPPNEGLKIMAEPGRFFANSSFTLATSIIGKRIRSGVREHSIKLRLRSLSRLRSRCRGCGRCGRYVTHNG</sequence>
<evidence type="ECO:0000256" key="3">
    <source>
        <dbReference type="ARBA" id="ARBA00023239"/>
    </source>
</evidence>
<dbReference type="InterPro" id="IPR022657">
    <property type="entry name" value="De-COase2_CS"/>
</dbReference>
<accession>A0ABR2RWG8</accession>
<reference evidence="5 6" key="1">
    <citation type="journal article" date="2024" name="G3 (Bethesda)">
        <title>Genome assembly of Hibiscus sabdariffa L. provides insights into metabolisms of medicinal natural products.</title>
        <authorList>
            <person name="Kim T."/>
        </authorList>
    </citation>
    <scope>NUCLEOTIDE SEQUENCE [LARGE SCALE GENOMIC DNA]</scope>
    <source>
        <strain evidence="5">TK-2024</strain>
        <tissue evidence="5">Old leaves</tissue>
    </source>
</reference>
<dbReference type="PANTHER" id="PTHR11482:SF61">
    <property type="entry name" value="ORNITHINE DECARBOXYLASE"/>
    <property type="match status" value="1"/>
</dbReference>
<dbReference type="InterPro" id="IPR000183">
    <property type="entry name" value="Orn/DAP/Arg_de-COase"/>
</dbReference>
<dbReference type="InterPro" id="IPR022644">
    <property type="entry name" value="De-COase2_N"/>
</dbReference>
<keyword evidence="2" id="KW-0663">Pyridoxal phosphate</keyword>
<dbReference type="InterPro" id="IPR002433">
    <property type="entry name" value="Orn_de-COase"/>
</dbReference>